<evidence type="ECO:0000259" key="2">
    <source>
        <dbReference type="PROSITE" id="PS50995"/>
    </source>
</evidence>
<dbReference type="Proteomes" id="UP000250369">
    <property type="component" value="Unassembled WGS sequence"/>
</dbReference>
<dbReference type="Gene3D" id="1.10.10.10">
    <property type="entry name" value="Winged helix-like DNA-binding domain superfamily/Winged helix DNA-binding domain"/>
    <property type="match status" value="1"/>
</dbReference>
<reference evidence="3 4" key="1">
    <citation type="journal article" date="2009" name="Int. J. Syst. Evol. Microbiol.">
        <title>Paenibacillus contaminans sp. nov., isolated from a contaminated laboratory plate.</title>
        <authorList>
            <person name="Chou J.H."/>
            <person name="Lee J.H."/>
            <person name="Lin M.C."/>
            <person name="Chang P.S."/>
            <person name="Arun A.B."/>
            <person name="Young C.C."/>
            <person name="Chen W.M."/>
        </authorList>
    </citation>
    <scope>NUCLEOTIDE SEQUENCE [LARGE SCALE GENOMIC DNA]</scope>
    <source>
        <strain evidence="3 4">CKOBP-6</strain>
    </source>
</reference>
<dbReference type="GO" id="GO:0003700">
    <property type="term" value="F:DNA-binding transcription factor activity"/>
    <property type="evidence" value="ECO:0007669"/>
    <property type="project" value="InterPro"/>
</dbReference>
<sequence>MSSLVKEVTEAFHQFAKSDWRKQSVSGIKSSEVRVLLCLKMLANENEHGVNVSDISKRLSVTSPTVTQMVKSLMAEGYVERYNDPRDKRITLLRLTEKGEAAAQKAYERFTVVFTGLVERLGEEQSRSLIVLLNQIYNYFVEIADTDE</sequence>
<name>A0A329M8H9_9BACL</name>
<dbReference type="GO" id="GO:0003677">
    <property type="term" value="F:DNA binding"/>
    <property type="evidence" value="ECO:0007669"/>
    <property type="project" value="UniProtKB-KW"/>
</dbReference>
<dbReference type="GO" id="GO:0046914">
    <property type="term" value="F:transition metal ion binding"/>
    <property type="evidence" value="ECO:0007669"/>
    <property type="project" value="InterPro"/>
</dbReference>
<gene>
    <name evidence="3" type="ORF">DQG23_28670</name>
</gene>
<comment type="caution">
    <text evidence="3">The sequence shown here is derived from an EMBL/GenBank/DDBJ whole genome shotgun (WGS) entry which is preliminary data.</text>
</comment>
<dbReference type="AlphaFoldDB" id="A0A329M8H9"/>
<dbReference type="PANTHER" id="PTHR33164:SF101">
    <property type="entry name" value="TRANSCRIPTIONAL REPRESSOR MPRA"/>
    <property type="match status" value="1"/>
</dbReference>
<organism evidence="3 4">
    <name type="scientific">Paenibacillus contaminans</name>
    <dbReference type="NCBI Taxonomy" id="450362"/>
    <lineage>
        <taxon>Bacteria</taxon>
        <taxon>Bacillati</taxon>
        <taxon>Bacillota</taxon>
        <taxon>Bacilli</taxon>
        <taxon>Bacillales</taxon>
        <taxon>Paenibacillaceae</taxon>
        <taxon>Paenibacillus</taxon>
    </lineage>
</organism>
<dbReference type="GO" id="GO:0006950">
    <property type="term" value="P:response to stress"/>
    <property type="evidence" value="ECO:0007669"/>
    <property type="project" value="TreeGrafter"/>
</dbReference>
<dbReference type="PRINTS" id="PR00598">
    <property type="entry name" value="HTHMARR"/>
</dbReference>
<dbReference type="OrthoDB" id="163346at2"/>
<dbReference type="InterPro" id="IPR036388">
    <property type="entry name" value="WH-like_DNA-bd_sf"/>
</dbReference>
<dbReference type="SUPFAM" id="SSF46785">
    <property type="entry name" value="Winged helix' DNA-binding domain"/>
    <property type="match status" value="1"/>
</dbReference>
<dbReference type="InterPro" id="IPR011991">
    <property type="entry name" value="ArsR-like_HTH"/>
</dbReference>
<evidence type="ECO:0000313" key="3">
    <source>
        <dbReference type="EMBL" id="RAV16459.1"/>
    </source>
</evidence>
<evidence type="ECO:0000313" key="4">
    <source>
        <dbReference type="Proteomes" id="UP000250369"/>
    </source>
</evidence>
<dbReference type="CDD" id="cd00090">
    <property type="entry name" value="HTH_ARSR"/>
    <property type="match status" value="1"/>
</dbReference>
<dbReference type="PROSITE" id="PS50995">
    <property type="entry name" value="HTH_MARR_2"/>
    <property type="match status" value="1"/>
</dbReference>
<keyword evidence="1" id="KW-0238">DNA-binding</keyword>
<feature type="domain" description="HTH marR-type" evidence="2">
    <location>
        <begin position="1"/>
        <end position="138"/>
    </location>
</feature>
<dbReference type="InterPro" id="IPR039422">
    <property type="entry name" value="MarR/SlyA-like"/>
</dbReference>
<dbReference type="InterPro" id="IPR036390">
    <property type="entry name" value="WH_DNA-bd_sf"/>
</dbReference>
<dbReference type="InterPro" id="IPR000835">
    <property type="entry name" value="HTH_MarR-typ"/>
</dbReference>
<dbReference type="SMART" id="SM00347">
    <property type="entry name" value="HTH_MARR"/>
    <property type="match status" value="1"/>
</dbReference>
<evidence type="ECO:0000256" key="1">
    <source>
        <dbReference type="ARBA" id="ARBA00023125"/>
    </source>
</evidence>
<dbReference type="PANTHER" id="PTHR33164">
    <property type="entry name" value="TRANSCRIPTIONAL REGULATOR, MARR FAMILY"/>
    <property type="match status" value="1"/>
</dbReference>
<dbReference type="Pfam" id="PF01047">
    <property type="entry name" value="MarR"/>
    <property type="match status" value="1"/>
</dbReference>
<protein>
    <submittedName>
        <fullName evidence="3">MarR family transcriptional regulator</fullName>
    </submittedName>
</protein>
<dbReference type="InterPro" id="IPR022689">
    <property type="entry name" value="Iron_dep_repressor"/>
</dbReference>
<dbReference type="SMART" id="SM00529">
    <property type="entry name" value="HTH_DTXR"/>
    <property type="match status" value="1"/>
</dbReference>
<accession>A0A329M8H9</accession>
<proteinExistence type="predicted"/>
<dbReference type="EMBL" id="QMFB01000021">
    <property type="protein sequence ID" value="RAV16459.1"/>
    <property type="molecule type" value="Genomic_DNA"/>
</dbReference>
<keyword evidence="4" id="KW-1185">Reference proteome</keyword>